<reference evidence="1" key="1">
    <citation type="journal article" date="2010" name="Science">
        <title>Plasticity of animal genome architecture unmasked by rapid evolution of a pelagic tunicate.</title>
        <authorList>
            <person name="Denoeud F."/>
            <person name="Henriet S."/>
            <person name="Mungpakdee S."/>
            <person name="Aury J.M."/>
            <person name="Da Silva C."/>
            <person name="Brinkmann H."/>
            <person name="Mikhaleva J."/>
            <person name="Olsen L.C."/>
            <person name="Jubin C."/>
            <person name="Canestro C."/>
            <person name="Bouquet J.M."/>
            <person name="Danks G."/>
            <person name="Poulain J."/>
            <person name="Campsteijn C."/>
            <person name="Adamski M."/>
            <person name="Cross I."/>
            <person name="Yadetie F."/>
            <person name="Muffato M."/>
            <person name="Louis A."/>
            <person name="Butcher S."/>
            <person name="Tsagkogeorga G."/>
            <person name="Konrad A."/>
            <person name="Singh S."/>
            <person name="Jensen M.F."/>
            <person name="Cong E.H."/>
            <person name="Eikeseth-Otteraa H."/>
            <person name="Noel B."/>
            <person name="Anthouard V."/>
            <person name="Porcel B.M."/>
            <person name="Kachouri-Lafond R."/>
            <person name="Nishino A."/>
            <person name="Ugolini M."/>
            <person name="Chourrout P."/>
            <person name="Nishida H."/>
            <person name="Aasland R."/>
            <person name="Huzurbazar S."/>
            <person name="Westhof E."/>
            <person name="Delsuc F."/>
            <person name="Lehrach H."/>
            <person name="Reinhardt R."/>
            <person name="Weissenbach J."/>
            <person name="Roy S.W."/>
            <person name="Artiguenave F."/>
            <person name="Postlethwait J.H."/>
            <person name="Manak J.R."/>
            <person name="Thompson E.M."/>
            <person name="Jaillon O."/>
            <person name="Du Pasquier L."/>
            <person name="Boudinot P."/>
            <person name="Liberles D.A."/>
            <person name="Volff J.N."/>
            <person name="Philippe H."/>
            <person name="Lenhard B."/>
            <person name="Roest Crollius H."/>
            <person name="Wincker P."/>
            <person name="Chourrout D."/>
        </authorList>
    </citation>
    <scope>NUCLEOTIDE SEQUENCE [LARGE SCALE GENOMIC DNA]</scope>
</reference>
<dbReference type="Proteomes" id="UP000011014">
    <property type="component" value="Unassembled WGS sequence"/>
</dbReference>
<evidence type="ECO:0000313" key="1">
    <source>
        <dbReference type="EMBL" id="CBY10097.1"/>
    </source>
</evidence>
<proteinExistence type="predicted"/>
<sequence>MNPEESESKIVVYGQEILVPSFGRAQPSYPLKIGEEPLKKPGSSVSLVSRDIKLLSGVWRQVKCENVWRYNLAIGHDWFWAFTSHFFVPIIKYNFPDEESFRVRIVTETGWSWFQGQKITQTFDLNGVNDHDCPMTTGPSWSTNKKRKDSAAANVSLKTITQNVLLDEANETIVSYAVGHSCGPITTTRRVLDNGLLEWSATLENHKITCRRLFEKIDDIPVIFCQAALPL</sequence>
<gene>
    <name evidence="1" type="ORF">GSOID_T00010924001</name>
    <name evidence="2" type="ORF">GSOID_T00020506001</name>
</gene>
<dbReference type="EMBL" id="FN655698">
    <property type="protein sequence ID" value="CBY39906.1"/>
    <property type="molecule type" value="Genomic_DNA"/>
</dbReference>
<dbReference type="OrthoDB" id="10292122at2759"/>
<evidence type="ECO:0000313" key="3">
    <source>
        <dbReference type="Proteomes" id="UP000001307"/>
    </source>
</evidence>
<name>E4XHE9_OIKDI</name>
<dbReference type="AlphaFoldDB" id="E4XHE9"/>
<keyword evidence="3" id="KW-1185">Reference proteome</keyword>
<dbReference type="Proteomes" id="UP000001307">
    <property type="component" value="Unassembled WGS sequence"/>
</dbReference>
<evidence type="ECO:0000313" key="2">
    <source>
        <dbReference type="EMBL" id="CBY39906.1"/>
    </source>
</evidence>
<dbReference type="InParanoid" id="E4XHE9"/>
<protein>
    <submittedName>
        <fullName evidence="1">Uncharacterized protein</fullName>
    </submittedName>
</protein>
<accession>E4XHE9</accession>
<dbReference type="EMBL" id="FN653051">
    <property type="protein sequence ID" value="CBY10097.1"/>
    <property type="molecule type" value="Genomic_DNA"/>
</dbReference>
<organism evidence="1">
    <name type="scientific">Oikopleura dioica</name>
    <name type="common">Tunicate</name>
    <dbReference type="NCBI Taxonomy" id="34765"/>
    <lineage>
        <taxon>Eukaryota</taxon>
        <taxon>Metazoa</taxon>
        <taxon>Chordata</taxon>
        <taxon>Tunicata</taxon>
        <taxon>Appendicularia</taxon>
        <taxon>Copelata</taxon>
        <taxon>Oikopleuridae</taxon>
        <taxon>Oikopleura</taxon>
    </lineage>
</organism>